<dbReference type="PANTHER" id="PTHR24353">
    <property type="entry name" value="CYCLIC NUCLEOTIDE-DEPENDENT PROTEIN KINASE"/>
    <property type="match status" value="1"/>
</dbReference>
<comment type="caution">
    <text evidence="13">The sequence shown here is derived from an EMBL/GenBank/DDBJ whole genome shotgun (WGS) entry which is preliminary data.</text>
</comment>
<feature type="domain" description="AGC-kinase C-terminal" evidence="12">
    <location>
        <begin position="364"/>
        <end position="412"/>
    </location>
</feature>
<dbReference type="PROSITE" id="PS50011">
    <property type="entry name" value="PROTEIN_KINASE_DOM"/>
    <property type="match status" value="1"/>
</dbReference>
<dbReference type="EMBL" id="CAJNOE010001226">
    <property type="protein sequence ID" value="CAF1402828.1"/>
    <property type="molecule type" value="Genomic_DNA"/>
</dbReference>
<evidence type="ECO:0000259" key="11">
    <source>
        <dbReference type="PROSITE" id="PS50011"/>
    </source>
</evidence>
<evidence type="ECO:0000313" key="13">
    <source>
        <dbReference type="EMBL" id="CAF1402828.1"/>
    </source>
</evidence>
<reference evidence="13" key="1">
    <citation type="submission" date="2021-02" db="EMBL/GenBank/DDBJ databases">
        <authorList>
            <person name="Nowell W R."/>
        </authorList>
    </citation>
    <scope>NUCLEOTIDE SEQUENCE</scope>
</reference>
<dbReference type="GO" id="GO:0004691">
    <property type="term" value="F:cAMP-dependent protein kinase activity"/>
    <property type="evidence" value="ECO:0007669"/>
    <property type="project" value="UniProtKB-EC"/>
</dbReference>
<dbReference type="InterPro" id="IPR000961">
    <property type="entry name" value="AGC-kinase_C"/>
</dbReference>
<dbReference type="SMART" id="SM00220">
    <property type="entry name" value="S_TKc"/>
    <property type="match status" value="1"/>
</dbReference>
<evidence type="ECO:0000256" key="5">
    <source>
        <dbReference type="ARBA" id="ARBA00022777"/>
    </source>
</evidence>
<proteinExistence type="inferred from homology"/>
<organism evidence="13 15">
    <name type="scientific">Adineta steineri</name>
    <dbReference type="NCBI Taxonomy" id="433720"/>
    <lineage>
        <taxon>Eukaryota</taxon>
        <taxon>Metazoa</taxon>
        <taxon>Spiralia</taxon>
        <taxon>Gnathifera</taxon>
        <taxon>Rotifera</taxon>
        <taxon>Eurotatoria</taxon>
        <taxon>Bdelloidea</taxon>
        <taxon>Adinetida</taxon>
        <taxon>Adinetidae</taxon>
        <taxon>Adineta</taxon>
    </lineage>
</organism>
<dbReference type="EC" id="2.7.11.11" evidence="1"/>
<keyword evidence="3" id="KW-0808">Transferase</keyword>
<dbReference type="InterPro" id="IPR017441">
    <property type="entry name" value="Protein_kinase_ATP_BS"/>
</dbReference>
<dbReference type="SUPFAM" id="SSF56112">
    <property type="entry name" value="Protein kinase-like (PK-like)"/>
    <property type="match status" value="1"/>
</dbReference>
<sequence length="412" mass="47675">MKALQRFFKKNNHEDYIMGKCSISRDLSSPNTPSKLQTSHSCFQLNKSPLKRRFLLFKSSSNNTSMGAANSTKGNQSDIQTYLEQEKVKFIEKLENPVRQNASLDDFDLIRTVGTGTFGRVVLVKHRTDPVVKTVALKILDKQVVMKMKQLEHTLAEKKILQALSCPFIVKLLYTFKDNSYLYLGLEYAPGGEMFTHLRSSGRYTEDMTRFYAAQIVLAFEYLHYLGVIYRDLKPENLLFGSDGYLKMTDFGFAKRVKDRTWTLCGTPEYLAPEIILSRGYNKCVDYWALGVLMYEMSAGYPPFFADQAIQIYEKIVSGRVRFPNHFTVDLKDLLKNLLQVDLTRRFGNLKAGVKDIKEHRWFRDIDFIAIYGKSIPAPYIPKADKDHYEIYEEQPLTVSSIERFQKEFVDF</sequence>
<dbReference type="Pfam" id="PF00069">
    <property type="entry name" value="Pkinase"/>
    <property type="match status" value="1"/>
</dbReference>
<dbReference type="PROSITE" id="PS00107">
    <property type="entry name" value="PROTEIN_KINASE_ATP"/>
    <property type="match status" value="1"/>
</dbReference>
<dbReference type="GO" id="GO:0005524">
    <property type="term" value="F:ATP binding"/>
    <property type="evidence" value="ECO:0007669"/>
    <property type="project" value="UniProtKB-UniRule"/>
</dbReference>
<evidence type="ECO:0000256" key="6">
    <source>
        <dbReference type="ARBA" id="ARBA00022840"/>
    </source>
</evidence>
<dbReference type="GO" id="GO:0005829">
    <property type="term" value="C:cytosol"/>
    <property type="evidence" value="ECO:0007669"/>
    <property type="project" value="TreeGrafter"/>
</dbReference>
<evidence type="ECO:0000256" key="10">
    <source>
        <dbReference type="RuleBase" id="RU000304"/>
    </source>
</evidence>
<evidence type="ECO:0000256" key="9">
    <source>
        <dbReference type="PROSITE-ProRule" id="PRU10141"/>
    </source>
</evidence>
<dbReference type="Gene3D" id="1.10.510.10">
    <property type="entry name" value="Transferase(Phosphotransferase) domain 1"/>
    <property type="match status" value="1"/>
</dbReference>
<dbReference type="GO" id="GO:0005952">
    <property type="term" value="C:cAMP-dependent protein kinase complex"/>
    <property type="evidence" value="ECO:0007669"/>
    <property type="project" value="TreeGrafter"/>
</dbReference>
<name>A0A815KZ36_9BILA</name>
<dbReference type="InterPro" id="IPR000719">
    <property type="entry name" value="Prot_kinase_dom"/>
</dbReference>
<dbReference type="AlphaFoldDB" id="A0A815KZ36"/>
<keyword evidence="2 10" id="KW-0723">Serine/threonine-protein kinase</keyword>
<protein>
    <recommendedName>
        <fullName evidence="1">cAMP-dependent protein kinase</fullName>
        <ecNumber evidence="1">2.7.11.11</ecNumber>
    </recommendedName>
</protein>
<evidence type="ECO:0000313" key="14">
    <source>
        <dbReference type="EMBL" id="CAF3912744.1"/>
    </source>
</evidence>
<keyword evidence="4 9" id="KW-0547">Nucleotide-binding</keyword>
<comment type="catalytic activity">
    <reaction evidence="8">
        <text>L-seryl-[protein] + ATP = O-phospho-L-seryl-[protein] + ADP + H(+)</text>
        <dbReference type="Rhea" id="RHEA:17989"/>
        <dbReference type="Rhea" id="RHEA-COMP:9863"/>
        <dbReference type="Rhea" id="RHEA-COMP:11604"/>
        <dbReference type="ChEBI" id="CHEBI:15378"/>
        <dbReference type="ChEBI" id="CHEBI:29999"/>
        <dbReference type="ChEBI" id="CHEBI:30616"/>
        <dbReference type="ChEBI" id="CHEBI:83421"/>
        <dbReference type="ChEBI" id="CHEBI:456216"/>
        <dbReference type="EC" id="2.7.11.11"/>
    </reaction>
</comment>
<dbReference type="Proteomes" id="UP000663860">
    <property type="component" value="Unassembled WGS sequence"/>
</dbReference>
<keyword evidence="6 9" id="KW-0067">ATP-binding</keyword>
<dbReference type="InterPro" id="IPR008271">
    <property type="entry name" value="Ser/Thr_kinase_AS"/>
</dbReference>
<dbReference type="InterPro" id="IPR011009">
    <property type="entry name" value="Kinase-like_dom_sf"/>
</dbReference>
<accession>A0A815KZ36</accession>
<feature type="binding site" evidence="9">
    <location>
        <position position="138"/>
    </location>
    <ligand>
        <name>ATP</name>
        <dbReference type="ChEBI" id="CHEBI:30616"/>
    </ligand>
</feature>
<evidence type="ECO:0000256" key="3">
    <source>
        <dbReference type="ARBA" id="ARBA00022679"/>
    </source>
</evidence>
<keyword evidence="5" id="KW-0418">Kinase</keyword>
<comment type="similarity">
    <text evidence="10">Belongs to the protein kinase superfamily.</text>
</comment>
<dbReference type="PROSITE" id="PS00108">
    <property type="entry name" value="PROTEIN_KINASE_ST"/>
    <property type="match status" value="1"/>
</dbReference>
<evidence type="ECO:0000256" key="1">
    <source>
        <dbReference type="ARBA" id="ARBA00012444"/>
    </source>
</evidence>
<dbReference type="PANTHER" id="PTHR24353:SF153">
    <property type="entry name" value="CAMP-DEPENDENT PROTEIN KINASE CATALYTIC SUBUNIT 1"/>
    <property type="match status" value="1"/>
</dbReference>
<evidence type="ECO:0000313" key="15">
    <source>
        <dbReference type="Proteomes" id="UP000663860"/>
    </source>
</evidence>
<evidence type="ECO:0000256" key="7">
    <source>
        <dbReference type="ARBA" id="ARBA00047292"/>
    </source>
</evidence>
<evidence type="ECO:0000259" key="12">
    <source>
        <dbReference type="PROSITE" id="PS51285"/>
    </source>
</evidence>
<evidence type="ECO:0000256" key="4">
    <source>
        <dbReference type="ARBA" id="ARBA00022741"/>
    </source>
</evidence>
<gene>
    <name evidence="13" type="ORF">IZO911_LOCUS39599</name>
    <name evidence="14" type="ORF">KXQ929_LOCUS23447</name>
</gene>
<dbReference type="Proteomes" id="UP000663868">
    <property type="component" value="Unassembled WGS sequence"/>
</dbReference>
<dbReference type="EMBL" id="CAJOBB010001864">
    <property type="protein sequence ID" value="CAF3912744.1"/>
    <property type="molecule type" value="Genomic_DNA"/>
</dbReference>
<comment type="catalytic activity">
    <reaction evidence="7">
        <text>L-threonyl-[protein] + ATP = O-phospho-L-threonyl-[protein] + ADP + H(+)</text>
        <dbReference type="Rhea" id="RHEA:46608"/>
        <dbReference type="Rhea" id="RHEA-COMP:11060"/>
        <dbReference type="Rhea" id="RHEA-COMP:11605"/>
        <dbReference type="ChEBI" id="CHEBI:15378"/>
        <dbReference type="ChEBI" id="CHEBI:30013"/>
        <dbReference type="ChEBI" id="CHEBI:30616"/>
        <dbReference type="ChEBI" id="CHEBI:61977"/>
        <dbReference type="ChEBI" id="CHEBI:456216"/>
        <dbReference type="EC" id="2.7.11.11"/>
    </reaction>
</comment>
<dbReference type="PROSITE" id="PS51285">
    <property type="entry name" value="AGC_KINASE_CTER"/>
    <property type="match status" value="1"/>
</dbReference>
<feature type="domain" description="Protein kinase" evidence="11">
    <location>
        <begin position="107"/>
        <end position="363"/>
    </location>
</feature>
<evidence type="ECO:0000256" key="2">
    <source>
        <dbReference type="ARBA" id="ARBA00022527"/>
    </source>
</evidence>
<evidence type="ECO:0000256" key="8">
    <source>
        <dbReference type="ARBA" id="ARBA00047454"/>
    </source>
</evidence>
<dbReference type="FunFam" id="1.10.510.10:FF:000005">
    <property type="entry name" value="cAMP-dependent protein kinase catalytic subunit alpha"/>
    <property type="match status" value="1"/>
</dbReference>
<dbReference type="Gene3D" id="3.30.200.20">
    <property type="entry name" value="Phosphorylase Kinase, domain 1"/>
    <property type="match status" value="1"/>
</dbReference>
<dbReference type="GO" id="GO:0005634">
    <property type="term" value="C:nucleus"/>
    <property type="evidence" value="ECO:0007669"/>
    <property type="project" value="TreeGrafter"/>
</dbReference>